<feature type="region of interest" description="Disordered" evidence="8">
    <location>
        <begin position="701"/>
        <end position="723"/>
    </location>
</feature>
<evidence type="ECO:0000256" key="2">
    <source>
        <dbReference type="ARBA" id="ARBA00004613"/>
    </source>
</evidence>
<keyword evidence="10" id="KW-1185">Reference proteome</keyword>
<comment type="subcellular location">
    <subcellularLocation>
        <location evidence="1">Membrane</location>
    </subcellularLocation>
    <subcellularLocation>
        <location evidence="2">Secreted</location>
    </subcellularLocation>
</comment>
<dbReference type="InterPro" id="IPR050557">
    <property type="entry name" value="RTX_toxin/Mannuronan_C5-epim"/>
</dbReference>
<evidence type="ECO:0000256" key="8">
    <source>
        <dbReference type="SAM" id="MobiDB-lite"/>
    </source>
</evidence>
<keyword evidence="6" id="KW-0843">Virulence</keyword>
<dbReference type="PANTHER" id="PTHR38340">
    <property type="entry name" value="S-LAYER PROTEIN"/>
    <property type="match status" value="1"/>
</dbReference>
<comment type="caution">
    <text evidence="9">The sequence shown here is derived from an EMBL/GenBank/DDBJ whole genome shotgun (WGS) entry which is preliminary data.</text>
</comment>
<name>A0ABU6HJP0_9RHOB</name>
<evidence type="ECO:0000313" key="9">
    <source>
        <dbReference type="EMBL" id="MEC3862556.1"/>
    </source>
</evidence>
<proteinExistence type="predicted"/>
<gene>
    <name evidence="9" type="ORF">VK792_14785</name>
</gene>
<dbReference type="EMBL" id="JAYLLH010000024">
    <property type="protein sequence ID" value="MEC3862556.1"/>
    <property type="molecule type" value="Genomic_DNA"/>
</dbReference>
<accession>A0ABU6HJP0</accession>
<sequence length="1662" mass="176090">MAVLTSTHALFGLNMASGDQFFFDQYDPLAYTPNDYSWLSPDGSDVYVTGTSITRNASDIPISGTITHVYIDIGNSGGFADYEIGGFSGHLPTMINGSDFLSEVFDGNDTLNGSGFDDTLKGIAGDDTLFGYDGHDILLGDYATPGFTDGNDVLYGGAGNDSLYGNGGNDDLQGGTGANHLFGGSGDDNIVSSGSDNVDAGAGNDAVFVSNSIVGDDTFNGGTGLDNFDLSAISNMGREIDLLNERWELFDGSATFSALIGFETVYGGSGDETIRGSNVDNLLVGNNGSDEIYGNDGNDLLFGGTDDSADTIRGGAGNDTIYGEDGNDYLAGDSGKDSIFGQFGDDSLFGNTGDDVLYGGLGNDSMVGNGDNDQFVLQNFFFAADADTIRGGAGTDSLVFDGTGIYNLRNLDLLDLEGLRFLGGTGDFVVTFDADSWNDGFGAHWGPTLTFSATAASHRINIEMDVDDSLDLSPWTAFGYDALHDWFDITGDGSAETFVSSFLRDRVSGNDGDDVFILNGESYAEDTIDGGNDTDTLVVQLSTDMSHANAQILSIERVIFDTTVSAGVRRLTLHADDLDNDQGAGTEISAGLEVIDLDQTRKDVIMVQMENIPALDLSTWTFTDWDGADEDKIEIVGYDISENIVGTTQADHIWGNDGDDTLNGYTGNDTINGGIGADLIIGGYGNDNLYGFDGNDTLTGEIGDDSLNGQNGDDSLDGGQGNDTLLGSGGNDVLLGGFNNDSLSGGEGDDTLFGDHDNDTLNGGAGRDTYLFDPQQHSDDQIIGFENGRDRIVVDFDGWFPTVERNNGNAVLDFGPQTVELLGQNPNMVSSDDIYYEFAEFGKDNIGVVPSIITLQRDYVDPVIFVQTVTSNDAGPVIVRITDIQPGQFTVMLQEPNADDGVHSPEDISYAVFEAGTWELANGARLEVGNFDSSNLSGAGFEQVDFTDSLFDAAPAVLSQVQTNNGADWVMTRQKNASATGVEIVMQEEEALNSGSHAQETIGWLAIETGTHEWNGKQLVAGSTGQTITQDGAFQNFERAFDAGPAPVTLANLSTFVGSDPAIARITATDTTDFYVIANEDTSRDAEITHIAEAVSFLAAEEGMISARRASPVIAEYGVAQVNQNAVSVTLQNDFFNPVVVASTMSDNGPVPVAIRVESITSDSFTFRLQETANEDGVHSFEDVAWMVVEAGSWQLADGTRLEAGTLESALLSTGGTEHVSFSHGGFQTTPTILSQVQTDNGADWVITRQDTSDASGFFVTMQEEEARNAGSHAAEILGWVAFEQAQGTAGNDVYEASRTANTVTDASQEIAFSNTFGSAPVLLTQLSTLNGSDPTSARVTAVDSGTFEVFAQEETSLDVETGHIDETVDFLALSGDGQLIGERYTPAIAEIGTVNMAHTDTVVTFDRVYDNPVVFALPPSDNGPAPAAVRLKSVTSTGFTAFIQEPSNEDAIHSTETVSYMVIEAGNWQLSDGTQLSVGTVDSARLSTAGFEGVVFPNEFDTTPAVFSQVQTNNGTDWVVTRQDSVDTDGFSLTMQEEEANNAGTHATETIGWFAIETGIGSWDGNLFEAMVTDTSVTDAYDTFQFSKGFANTPNLLASLTSFEGADAASLRYRNLTADGVDLRVMEDTSSDAEVVHSAEMASLFAIDGDGLLTGTAWDVM</sequence>
<dbReference type="RefSeq" id="WP_326298412.1">
    <property type="nucleotide sequence ID" value="NZ_JAYLLH010000024.1"/>
</dbReference>
<dbReference type="PROSITE" id="PS00330">
    <property type="entry name" value="HEMOLYSIN_CALCIUM"/>
    <property type="match status" value="3"/>
</dbReference>
<keyword evidence="5" id="KW-0677">Repeat</keyword>
<evidence type="ECO:0000256" key="1">
    <source>
        <dbReference type="ARBA" id="ARBA00004370"/>
    </source>
</evidence>
<evidence type="ECO:0000313" key="10">
    <source>
        <dbReference type="Proteomes" id="UP001348149"/>
    </source>
</evidence>
<evidence type="ECO:0000256" key="4">
    <source>
        <dbReference type="ARBA" id="ARBA00022656"/>
    </source>
</evidence>
<organism evidence="9 10">
    <name type="scientific">Mesobacterium hydrothermale</name>
    <dbReference type="NCBI Taxonomy" id="3111907"/>
    <lineage>
        <taxon>Bacteria</taxon>
        <taxon>Pseudomonadati</taxon>
        <taxon>Pseudomonadota</taxon>
        <taxon>Alphaproteobacteria</taxon>
        <taxon>Rhodobacterales</taxon>
        <taxon>Roseobacteraceae</taxon>
        <taxon>Mesobacterium</taxon>
    </lineage>
</organism>
<keyword evidence="7" id="KW-0472">Membrane</keyword>
<dbReference type="PRINTS" id="PR01488">
    <property type="entry name" value="RTXTOXINA"/>
</dbReference>
<evidence type="ECO:0000256" key="6">
    <source>
        <dbReference type="ARBA" id="ARBA00023026"/>
    </source>
</evidence>
<dbReference type="InterPro" id="IPR003995">
    <property type="entry name" value="RTX_toxin_determinant-A"/>
</dbReference>
<dbReference type="InterPro" id="IPR001343">
    <property type="entry name" value="Hemolysn_Ca-bd"/>
</dbReference>
<dbReference type="Pfam" id="PF00353">
    <property type="entry name" value="HemolysinCabind"/>
    <property type="match status" value="9"/>
</dbReference>
<protein>
    <submittedName>
        <fullName evidence="9">Calcium-binding protein</fullName>
    </submittedName>
</protein>
<keyword evidence="3" id="KW-0964">Secreted</keyword>
<dbReference type="InterPro" id="IPR011049">
    <property type="entry name" value="Serralysin-like_metalloprot_C"/>
</dbReference>
<dbReference type="InterPro" id="IPR018511">
    <property type="entry name" value="Hemolysin-typ_Ca-bd_CS"/>
</dbReference>
<dbReference type="Proteomes" id="UP001348149">
    <property type="component" value="Unassembled WGS sequence"/>
</dbReference>
<evidence type="ECO:0000256" key="7">
    <source>
        <dbReference type="ARBA" id="ARBA00023136"/>
    </source>
</evidence>
<dbReference type="PRINTS" id="PR00313">
    <property type="entry name" value="CABNDNGRPT"/>
</dbReference>
<dbReference type="PANTHER" id="PTHR38340:SF1">
    <property type="entry name" value="S-LAYER PROTEIN"/>
    <property type="match status" value="1"/>
</dbReference>
<evidence type="ECO:0000256" key="5">
    <source>
        <dbReference type="ARBA" id="ARBA00022737"/>
    </source>
</evidence>
<dbReference type="Gene3D" id="2.150.10.10">
    <property type="entry name" value="Serralysin-like metalloprotease, C-terminal"/>
    <property type="match status" value="5"/>
</dbReference>
<evidence type="ECO:0000256" key="3">
    <source>
        <dbReference type="ARBA" id="ARBA00022525"/>
    </source>
</evidence>
<reference evidence="9 10" key="1">
    <citation type="submission" date="2024-01" db="EMBL/GenBank/DDBJ databases">
        <title>Mesobacterium rodlantinim sp. nov., isolated from shallow sea hydrothermal systems off Kueishantao Island.</title>
        <authorList>
            <person name="Su Z."/>
            <person name="Tang K."/>
        </authorList>
    </citation>
    <scope>NUCLEOTIDE SEQUENCE [LARGE SCALE GENOMIC DNA]</scope>
    <source>
        <strain evidence="9 10">TK19101</strain>
    </source>
</reference>
<keyword evidence="4" id="KW-0800">Toxin</keyword>
<dbReference type="SUPFAM" id="SSF51120">
    <property type="entry name" value="beta-Roll"/>
    <property type="match status" value="5"/>
</dbReference>